<evidence type="ECO:0000256" key="4">
    <source>
        <dbReference type="ARBA" id="ARBA00022475"/>
    </source>
</evidence>
<sequence>MLDMFNGWYKRKFSDPDAAALLLILVVAFGLLIFWGDMMAPMLIAIVVAYLLEWPVARLERIGLGRTWATSLVILVFLTLIILAAVGLVPVIWRQSMNLLTELPEIWAHTQDWLLTLPERYPGFVAPMDIERLLTDANAKVVGLGEDILSASVSSLVDLVALLVYLILVPLMVLFMLKDKRELMGNLSRVVPKERRLVNQVGREMNLQIVNYIRGKVVEILIVGAVSAITFSLMELRYALLLGVLVGFSVLIPYIGAAMVTLPVAVVGLFQWGLSPEFGYLMVAYGIIQALDGNLLVPLLFSEAVSLHPVYIIIAVLFFGGLWGFWGVFFAIPLATLVKAVFNAWSESEVPATQ</sequence>
<dbReference type="PANTHER" id="PTHR21716">
    <property type="entry name" value="TRANSMEMBRANE PROTEIN"/>
    <property type="match status" value="1"/>
</dbReference>
<dbReference type="OrthoDB" id="5562213at2"/>
<dbReference type="InterPro" id="IPR002549">
    <property type="entry name" value="AI-2E-like"/>
</dbReference>
<proteinExistence type="inferred from homology"/>
<protein>
    <submittedName>
        <fullName evidence="9">Permease</fullName>
    </submittedName>
</protein>
<evidence type="ECO:0000256" key="8">
    <source>
        <dbReference type="SAM" id="Phobius"/>
    </source>
</evidence>
<evidence type="ECO:0000256" key="6">
    <source>
        <dbReference type="ARBA" id="ARBA00022989"/>
    </source>
</evidence>
<dbReference type="Proteomes" id="UP000245728">
    <property type="component" value="Chromosome"/>
</dbReference>
<feature type="transmembrane region" description="Helical" evidence="8">
    <location>
        <begin position="217"/>
        <end position="234"/>
    </location>
</feature>
<dbReference type="PANTHER" id="PTHR21716:SF53">
    <property type="entry name" value="PERMEASE PERM-RELATED"/>
    <property type="match status" value="1"/>
</dbReference>
<comment type="similarity">
    <text evidence="2">Belongs to the autoinducer-2 exporter (AI-2E) (TC 2.A.86) family.</text>
</comment>
<feature type="transmembrane region" description="Helical" evidence="8">
    <location>
        <begin position="159"/>
        <end position="177"/>
    </location>
</feature>
<dbReference type="KEGG" id="salh:HMF8227_01390"/>
<dbReference type="GO" id="GO:0055085">
    <property type="term" value="P:transmembrane transport"/>
    <property type="evidence" value="ECO:0007669"/>
    <property type="project" value="TreeGrafter"/>
</dbReference>
<keyword evidence="4" id="KW-1003">Cell membrane</keyword>
<dbReference type="Pfam" id="PF01594">
    <property type="entry name" value="AI-2E_transport"/>
    <property type="match status" value="1"/>
</dbReference>
<evidence type="ECO:0000313" key="10">
    <source>
        <dbReference type="Proteomes" id="UP000245728"/>
    </source>
</evidence>
<dbReference type="RefSeq" id="WP_109339482.1">
    <property type="nucleotide sequence ID" value="NZ_CP029347.1"/>
</dbReference>
<feature type="transmembrane region" description="Helical" evidence="8">
    <location>
        <begin position="309"/>
        <end position="332"/>
    </location>
</feature>
<keyword evidence="7 8" id="KW-0472">Membrane</keyword>
<evidence type="ECO:0000256" key="1">
    <source>
        <dbReference type="ARBA" id="ARBA00004651"/>
    </source>
</evidence>
<evidence type="ECO:0000256" key="2">
    <source>
        <dbReference type="ARBA" id="ARBA00009773"/>
    </source>
</evidence>
<dbReference type="EMBL" id="CP029347">
    <property type="protein sequence ID" value="AWL11865.1"/>
    <property type="molecule type" value="Genomic_DNA"/>
</dbReference>
<dbReference type="GO" id="GO:0005886">
    <property type="term" value="C:plasma membrane"/>
    <property type="evidence" value="ECO:0007669"/>
    <property type="project" value="UniProtKB-SubCell"/>
</dbReference>
<keyword evidence="10" id="KW-1185">Reference proteome</keyword>
<name>A0A2S2E2J2_9ALTE</name>
<feature type="transmembrane region" description="Helical" evidence="8">
    <location>
        <begin position="240"/>
        <end position="266"/>
    </location>
</feature>
<gene>
    <name evidence="9" type="ORF">HMF8227_01390</name>
</gene>
<feature type="transmembrane region" description="Helical" evidence="8">
    <location>
        <begin position="278"/>
        <end position="297"/>
    </location>
</feature>
<dbReference type="AlphaFoldDB" id="A0A2S2E2J2"/>
<evidence type="ECO:0000313" key="9">
    <source>
        <dbReference type="EMBL" id="AWL11865.1"/>
    </source>
</evidence>
<feature type="transmembrane region" description="Helical" evidence="8">
    <location>
        <begin position="20"/>
        <end position="52"/>
    </location>
</feature>
<comment type="subcellular location">
    <subcellularLocation>
        <location evidence="1">Cell membrane</location>
        <topology evidence="1">Multi-pass membrane protein</topology>
    </subcellularLocation>
</comment>
<keyword evidence="6 8" id="KW-1133">Transmembrane helix</keyword>
<accession>A0A2S2E2J2</accession>
<reference evidence="9 10" key="1">
    <citation type="submission" date="2018-05" db="EMBL/GenBank/DDBJ databases">
        <title>Salinimonas sp. HMF8227 Genome sequencing and assembly.</title>
        <authorList>
            <person name="Kang H."/>
            <person name="Kang J."/>
            <person name="Cha I."/>
            <person name="Kim H."/>
            <person name="Joh K."/>
        </authorList>
    </citation>
    <scope>NUCLEOTIDE SEQUENCE [LARGE SCALE GENOMIC DNA]</scope>
    <source>
        <strain evidence="9 10">HMF8227</strain>
    </source>
</reference>
<feature type="transmembrane region" description="Helical" evidence="8">
    <location>
        <begin position="72"/>
        <end position="93"/>
    </location>
</feature>
<evidence type="ECO:0000256" key="5">
    <source>
        <dbReference type="ARBA" id="ARBA00022692"/>
    </source>
</evidence>
<evidence type="ECO:0000256" key="7">
    <source>
        <dbReference type="ARBA" id="ARBA00023136"/>
    </source>
</evidence>
<evidence type="ECO:0000256" key="3">
    <source>
        <dbReference type="ARBA" id="ARBA00022448"/>
    </source>
</evidence>
<keyword evidence="3" id="KW-0813">Transport</keyword>
<organism evidence="9 10">
    <name type="scientific">Saliniradius amylolyticus</name>
    <dbReference type="NCBI Taxonomy" id="2183582"/>
    <lineage>
        <taxon>Bacteria</taxon>
        <taxon>Pseudomonadati</taxon>
        <taxon>Pseudomonadota</taxon>
        <taxon>Gammaproteobacteria</taxon>
        <taxon>Alteromonadales</taxon>
        <taxon>Alteromonadaceae</taxon>
        <taxon>Saliniradius</taxon>
    </lineage>
</organism>
<keyword evidence="5 8" id="KW-0812">Transmembrane</keyword>